<protein>
    <submittedName>
        <fullName evidence="1">Uncharacterized protein</fullName>
    </submittedName>
</protein>
<keyword evidence="2" id="KW-1185">Reference proteome</keyword>
<reference evidence="1 2" key="1">
    <citation type="journal article" date="2021" name="Hortic Res">
        <title>High-quality reference genome and annotation aids understanding of berry development for evergreen blueberry (Vaccinium darrowii).</title>
        <authorList>
            <person name="Yu J."/>
            <person name="Hulse-Kemp A.M."/>
            <person name="Babiker E."/>
            <person name="Staton M."/>
        </authorList>
    </citation>
    <scope>NUCLEOTIDE SEQUENCE [LARGE SCALE GENOMIC DNA]</scope>
    <source>
        <strain evidence="2">cv. NJ 8807/NJ 8810</strain>
        <tissue evidence="1">Young leaf</tissue>
    </source>
</reference>
<organism evidence="1 2">
    <name type="scientific">Vaccinium darrowii</name>
    <dbReference type="NCBI Taxonomy" id="229202"/>
    <lineage>
        <taxon>Eukaryota</taxon>
        <taxon>Viridiplantae</taxon>
        <taxon>Streptophyta</taxon>
        <taxon>Embryophyta</taxon>
        <taxon>Tracheophyta</taxon>
        <taxon>Spermatophyta</taxon>
        <taxon>Magnoliopsida</taxon>
        <taxon>eudicotyledons</taxon>
        <taxon>Gunneridae</taxon>
        <taxon>Pentapetalae</taxon>
        <taxon>asterids</taxon>
        <taxon>Ericales</taxon>
        <taxon>Ericaceae</taxon>
        <taxon>Vaccinioideae</taxon>
        <taxon>Vaccinieae</taxon>
        <taxon>Vaccinium</taxon>
    </lineage>
</organism>
<accession>A0ACB7WZS9</accession>
<proteinExistence type="predicted"/>
<evidence type="ECO:0000313" key="1">
    <source>
        <dbReference type="EMBL" id="KAH7833931.1"/>
    </source>
</evidence>
<dbReference type="Proteomes" id="UP000828048">
    <property type="component" value="Chromosome 2"/>
</dbReference>
<dbReference type="EMBL" id="CM037152">
    <property type="protein sequence ID" value="KAH7833931.1"/>
    <property type="molecule type" value="Genomic_DNA"/>
</dbReference>
<gene>
    <name evidence="1" type="ORF">Vadar_011202</name>
</gene>
<comment type="caution">
    <text evidence="1">The sequence shown here is derived from an EMBL/GenBank/DDBJ whole genome shotgun (WGS) entry which is preliminary data.</text>
</comment>
<evidence type="ECO:0000313" key="2">
    <source>
        <dbReference type="Proteomes" id="UP000828048"/>
    </source>
</evidence>
<sequence>MKLGLDRRTGLEWFLTTWKSRDDPGTGEYSYRVEPSELPQLVMFKGSIRVWRIPAWLARHPSAKPEATPSFMFNGTYVNNSDEVYMFYTLSNASNVGRMFVDELGYLKQMLWVGRWAEFYSIPRDQCGVYGRCGVYGYCNSNVAGEFECTCLPGYEPRLPEDWYLRNASGGCIKKRETLSMCGNGEGFVKVAYVNIPDTSKARVWMSQSVPQHMDSRRLNGKMVAVVVTAAVLTPILIITLVCWLVMKKRRRGPDIQDRDEENVELPIFDMVTIAGATNNFSDSNKIGEGGFGSVYKVILFLIESIKRIGTRAKGWRPMKLS</sequence>
<name>A0ACB7WZS9_9ERIC</name>